<feature type="compositionally biased region" description="Basic and acidic residues" evidence="5">
    <location>
        <begin position="350"/>
        <end position="364"/>
    </location>
</feature>
<reference evidence="7" key="1">
    <citation type="submission" date="2020-10" db="EMBL/GenBank/DDBJ databases">
        <authorList>
            <person name="Han B."/>
            <person name="Lu T."/>
            <person name="Zhao Q."/>
            <person name="Huang X."/>
            <person name="Zhao Y."/>
        </authorList>
    </citation>
    <scope>NUCLEOTIDE SEQUENCE</scope>
</reference>
<feature type="compositionally biased region" description="Low complexity" evidence="5">
    <location>
        <begin position="1"/>
        <end position="18"/>
    </location>
</feature>
<name>A0A811MVG8_9POAL</name>
<evidence type="ECO:0000256" key="5">
    <source>
        <dbReference type="SAM" id="MobiDB-lite"/>
    </source>
</evidence>
<feature type="compositionally biased region" description="Polar residues" evidence="5">
    <location>
        <begin position="365"/>
        <end position="374"/>
    </location>
</feature>
<dbReference type="Pfam" id="PF05182">
    <property type="entry name" value="Fip1"/>
    <property type="match status" value="1"/>
</dbReference>
<feature type="region of interest" description="Disordered" evidence="5">
    <location>
        <begin position="1"/>
        <end position="21"/>
    </location>
</feature>
<feature type="region of interest" description="Disordered" evidence="5">
    <location>
        <begin position="856"/>
        <end position="901"/>
    </location>
</feature>
<feature type="region of interest" description="Disordered" evidence="5">
    <location>
        <begin position="332"/>
        <end position="374"/>
    </location>
</feature>
<protein>
    <recommendedName>
        <fullName evidence="6">Pre-mRNA polyadenylation factor Fip1 domain-containing protein</fullName>
    </recommendedName>
</protein>
<accession>A0A811MVG8</accession>
<feature type="compositionally biased region" description="Basic and acidic residues" evidence="5">
    <location>
        <begin position="332"/>
        <end position="342"/>
    </location>
</feature>
<dbReference type="AlphaFoldDB" id="A0A811MVG8"/>
<sequence length="1033" mass="116951">MADPLDAAAAVAVSTNDNNADDVEDLYADLDEQVAAALAAAGESGGSNARDSDPVTDGEGEVPEPDANEAVDLGDGTEGYSSSDEESDDGLRIVLNEDTSAPLPPPPVGRGEGCVDEDEEGGDTGNRVKGSSVNDGGWATVGGLHCKGLIEKMLLPSMGHIDRGHQHVFQRDYNFTLPRNGTIFDIDIEAFQQKPWRQQGVDLTDYFNFSLDEEGWRKYWCSMKQLRLGARSLVNETSGLEQESYKLKSVKAMSKVANDSGSEGRNGLGKPKGRAIHVEGSASERVPSADLWRPIQRDSDVVIQVNMTLSPSNQPTSDDSSKLNHNGVATERVADKEVHDGGSSEGVGSKLDRRDSYFARDQSRSPDYSDTLSGESKENLYFKRSNRHSDFRDFFEDTKLQDEHVKSDFNCYSSKSDRENSESCSHGYTPSVDDRKVASKLLWRGEAPFAGQGKSGDLFVGYNSDRDLKSQHKTRKGQRRQSLDDGRNAVFVEKEKLTDSYPSRYGREYEKRRSSSSSLRTNYHNSVCNQSYEQRYSPLERIALKNNDRYFSDESNYHHRQSLSCDISGEDDERFSSANEWQRDHDHIYHSLVNTDMPDADDGRMYRERYSQEKRRAIHDRSVDAEFSCYTDYRFCERQNPEVRGRYRDKGRFAKSNDGHFRHANHLELYPGLNNSEGDRPATGFPSMSSRNRCINNKKVRNAKMAQNNCHGYHQKNKQHDSSFCIGNIPRSALQTDTYAETGHFVLPIKRKLHSDLGPVDQKTLADLPLLKGRRLMHGQSIVSDRMIYALMLHKSTEKINTEAICSSSDMRNSNTSNIFIGRRHELDNADNIHLNDRKIKFERQGNELRRVIENNQKGPHPVDKDLHASRHKHVHQKPRKQNMGHRHSGNQNLDKSADQKWLNEDVEVEEGELIEEDHHDIISKSKLKPRNAVLKSVIETSSAEQLQVNNTTSKDAACNNRATRECDEKHILEVMEKMQKRRERFKEAIAPKKEDGDKEDLSALACSTDYIQNQRPARKRRWGGNSWMLEMP</sequence>
<gene>
    <name evidence="7" type="ORF">NCGR_LOCUS6951</name>
</gene>
<feature type="region of interest" description="Disordered" evidence="5">
    <location>
        <begin position="38"/>
        <end position="133"/>
    </location>
</feature>
<dbReference type="GO" id="GO:0003723">
    <property type="term" value="F:RNA binding"/>
    <property type="evidence" value="ECO:0007669"/>
    <property type="project" value="TreeGrafter"/>
</dbReference>
<evidence type="ECO:0000256" key="1">
    <source>
        <dbReference type="ARBA" id="ARBA00004123"/>
    </source>
</evidence>
<organism evidence="7 8">
    <name type="scientific">Miscanthus lutarioriparius</name>
    <dbReference type="NCBI Taxonomy" id="422564"/>
    <lineage>
        <taxon>Eukaryota</taxon>
        <taxon>Viridiplantae</taxon>
        <taxon>Streptophyta</taxon>
        <taxon>Embryophyta</taxon>
        <taxon>Tracheophyta</taxon>
        <taxon>Spermatophyta</taxon>
        <taxon>Magnoliopsida</taxon>
        <taxon>Liliopsida</taxon>
        <taxon>Poales</taxon>
        <taxon>Poaceae</taxon>
        <taxon>PACMAD clade</taxon>
        <taxon>Panicoideae</taxon>
        <taxon>Andropogonodae</taxon>
        <taxon>Andropogoneae</taxon>
        <taxon>Saccharinae</taxon>
        <taxon>Miscanthus</taxon>
    </lineage>
</organism>
<dbReference type="EMBL" id="CAJGYO010000002">
    <property type="protein sequence ID" value="CAD6210916.1"/>
    <property type="molecule type" value="Genomic_DNA"/>
</dbReference>
<feature type="domain" description="Pre-mRNA polyadenylation factor Fip1" evidence="6">
    <location>
        <begin position="185"/>
        <end position="227"/>
    </location>
</feature>
<dbReference type="OrthoDB" id="1917198at2759"/>
<feature type="compositionally biased region" description="Basic residues" evidence="5">
    <location>
        <begin position="870"/>
        <end position="889"/>
    </location>
</feature>
<evidence type="ECO:0000256" key="3">
    <source>
        <dbReference type="ARBA" id="ARBA00022664"/>
    </source>
</evidence>
<feature type="region of interest" description="Disordered" evidence="5">
    <location>
        <begin position="467"/>
        <end position="489"/>
    </location>
</feature>
<dbReference type="InterPro" id="IPR044976">
    <property type="entry name" value="FIPS5/FIPS3-like"/>
</dbReference>
<evidence type="ECO:0000313" key="7">
    <source>
        <dbReference type="EMBL" id="CAD6210916.1"/>
    </source>
</evidence>
<evidence type="ECO:0000256" key="4">
    <source>
        <dbReference type="ARBA" id="ARBA00023242"/>
    </source>
</evidence>
<comment type="similarity">
    <text evidence="2">Belongs to the FIP1 family.</text>
</comment>
<proteinExistence type="inferred from homology"/>
<dbReference type="GO" id="GO:0016607">
    <property type="term" value="C:nuclear speck"/>
    <property type="evidence" value="ECO:0007669"/>
    <property type="project" value="TreeGrafter"/>
</dbReference>
<comment type="subcellular location">
    <subcellularLocation>
        <location evidence="1">Nucleus</location>
    </subcellularLocation>
</comment>
<comment type="caution">
    <text evidence="7">The sequence shown here is derived from an EMBL/GenBank/DDBJ whole genome shotgun (WGS) entry which is preliminary data.</text>
</comment>
<dbReference type="GO" id="GO:0006397">
    <property type="term" value="P:mRNA processing"/>
    <property type="evidence" value="ECO:0007669"/>
    <property type="project" value="UniProtKB-KW"/>
</dbReference>
<keyword evidence="3" id="KW-0507">mRNA processing</keyword>
<dbReference type="PANTHER" id="PTHR36884:SF6">
    <property type="entry name" value="FIP1[III]-LIKE PROTEIN"/>
    <property type="match status" value="1"/>
</dbReference>
<keyword evidence="8" id="KW-1185">Reference proteome</keyword>
<dbReference type="PANTHER" id="PTHR36884">
    <property type="entry name" value="FIP1[III]-LIKE PROTEIN"/>
    <property type="match status" value="1"/>
</dbReference>
<feature type="compositionally biased region" description="Acidic residues" evidence="5">
    <location>
        <begin position="54"/>
        <end position="69"/>
    </location>
</feature>
<evidence type="ECO:0000313" key="8">
    <source>
        <dbReference type="Proteomes" id="UP000604825"/>
    </source>
</evidence>
<evidence type="ECO:0000259" key="6">
    <source>
        <dbReference type="Pfam" id="PF05182"/>
    </source>
</evidence>
<evidence type="ECO:0000256" key="2">
    <source>
        <dbReference type="ARBA" id="ARBA00007459"/>
    </source>
</evidence>
<feature type="region of interest" description="Disordered" evidence="5">
    <location>
        <begin position="502"/>
        <end position="522"/>
    </location>
</feature>
<dbReference type="InterPro" id="IPR007854">
    <property type="entry name" value="Fip1_dom"/>
</dbReference>
<dbReference type="Proteomes" id="UP000604825">
    <property type="component" value="Unassembled WGS sequence"/>
</dbReference>
<keyword evidence="4" id="KW-0539">Nucleus</keyword>